<evidence type="ECO:0000259" key="2">
    <source>
        <dbReference type="PROSITE" id="PS50157"/>
    </source>
</evidence>
<dbReference type="VEuPathDB" id="VectorBase:BGLB039255"/>
<dbReference type="AlphaFoldDB" id="A0A2C9M6V9"/>
<accession>A0A2C9M6V9</accession>
<evidence type="ECO:0000313" key="3">
    <source>
        <dbReference type="EnsemblMetazoa" id="BGLB039255-PA"/>
    </source>
</evidence>
<dbReference type="SUPFAM" id="SSF57667">
    <property type="entry name" value="beta-beta-alpha zinc fingers"/>
    <property type="match status" value="1"/>
</dbReference>
<dbReference type="EnsemblMetazoa" id="BGLB039255-RA">
    <property type="protein sequence ID" value="BGLB039255-PA"/>
    <property type="gene ID" value="BGLB039255"/>
</dbReference>
<keyword evidence="1" id="KW-0479">Metal-binding</keyword>
<name>A0A2C9M6V9_BIOGL</name>
<dbReference type="KEGG" id="bgt:106067106"/>
<dbReference type="Gene3D" id="3.30.160.60">
    <property type="entry name" value="Classic Zinc Finger"/>
    <property type="match status" value="1"/>
</dbReference>
<dbReference type="InterPro" id="IPR013087">
    <property type="entry name" value="Znf_C2H2_type"/>
</dbReference>
<proteinExistence type="predicted"/>
<protein>
    <recommendedName>
        <fullName evidence="2">C2H2-type domain-containing protein</fullName>
    </recommendedName>
</protein>
<organism evidence="3 4">
    <name type="scientific">Biomphalaria glabrata</name>
    <name type="common">Bloodfluke planorb</name>
    <name type="synonym">Freshwater snail</name>
    <dbReference type="NCBI Taxonomy" id="6526"/>
    <lineage>
        <taxon>Eukaryota</taxon>
        <taxon>Metazoa</taxon>
        <taxon>Spiralia</taxon>
        <taxon>Lophotrochozoa</taxon>
        <taxon>Mollusca</taxon>
        <taxon>Gastropoda</taxon>
        <taxon>Heterobranchia</taxon>
        <taxon>Euthyneura</taxon>
        <taxon>Panpulmonata</taxon>
        <taxon>Hygrophila</taxon>
        <taxon>Lymnaeoidea</taxon>
        <taxon>Planorbidae</taxon>
        <taxon>Biomphalaria</taxon>
    </lineage>
</organism>
<feature type="domain" description="C2H2-type" evidence="2">
    <location>
        <begin position="183"/>
        <end position="210"/>
    </location>
</feature>
<keyword evidence="1" id="KW-0863">Zinc-finger</keyword>
<evidence type="ECO:0000256" key="1">
    <source>
        <dbReference type="PROSITE-ProRule" id="PRU00042"/>
    </source>
</evidence>
<dbReference type="PROSITE" id="PS50157">
    <property type="entry name" value="ZINC_FINGER_C2H2_2"/>
    <property type="match status" value="1"/>
</dbReference>
<dbReference type="InterPro" id="IPR036236">
    <property type="entry name" value="Znf_C2H2_sf"/>
</dbReference>
<keyword evidence="1" id="KW-0862">Zinc</keyword>
<dbReference type="VEuPathDB" id="VectorBase:BGLAX_051055"/>
<gene>
    <name evidence="3" type="primary">106067106</name>
</gene>
<sequence>MMADTSRDATLALSYTLKQMKNEMDEKDLFAQQCEGQDFKVSNLEIEKIEELSALCRQRSESSPCAQTSDSNSGHQEITVKQEMEMNDCTDSNKPWTLASKLLEVSTKADNKLYPVPIIMPGHTTVTKVSESQIQEIISKREMDSESCSFTTIKKEDTKQNHPNEATLDKEMQLSSCHQIENHQCEICLKEHFDASCCKQHQQIHTGEKPFKCQICLK</sequence>
<reference evidence="3" key="1">
    <citation type="submission" date="2020-05" db="UniProtKB">
        <authorList>
            <consortium name="EnsemblMetazoa"/>
        </authorList>
    </citation>
    <scope>IDENTIFICATION</scope>
    <source>
        <strain evidence="3">BB02</strain>
    </source>
</reference>
<evidence type="ECO:0000313" key="4">
    <source>
        <dbReference type="Proteomes" id="UP000076420"/>
    </source>
</evidence>
<dbReference type="GO" id="GO:0008270">
    <property type="term" value="F:zinc ion binding"/>
    <property type="evidence" value="ECO:0007669"/>
    <property type="project" value="UniProtKB-KW"/>
</dbReference>
<dbReference type="Proteomes" id="UP000076420">
    <property type="component" value="Unassembled WGS sequence"/>
</dbReference>